<feature type="domain" description="Microcystin LR degradation protein MlrC C-terminal" evidence="1">
    <location>
        <begin position="299"/>
        <end position="469"/>
    </location>
</feature>
<dbReference type="AlphaFoldDB" id="A0A367Y5E1"/>
<reference evidence="3 4" key="1">
    <citation type="submission" date="2018-07" db="EMBL/GenBank/DDBJ databases">
        <title>Microbacterium endoborsara sp. nov., a novel actinobacterium isolated from Borszczowia aralocaspica.</title>
        <authorList>
            <person name="An D."/>
        </authorList>
    </citation>
    <scope>NUCLEOTIDE SEQUENCE [LARGE SCALE GENOMIC DNA]</scope>
    <source>
        <strain evidence="3 4">C1.15228</strain>
    </source>
</reference>
<evidence type="ECO:0000313" key="4">
    <source>
        <dbReference type="Proteomes" id="UP000253508"/>
    </source>
</evidence>
<protein>
    <submittedName>
        <fullName evidence="3">Microcystin degradation protein MlrC</fullName>
    </submittedName>
</protein>
<dbReference type="InterPro" id="IPR010799">
    <property type="entry name" value="MlrC_C"/>
</dbReference>
<gene>
    <name evidence="3" type="ORF">DTO57_06340</name>
</gene>
<name>A0A367Y5E1_9MICO</name>
<keyword evidence="4" id="KW-1185">Reference proteome</keyword>
<accession>A0A367Y5E1</accession>
<dbReference type="Pfam" id="PF07171">
    <property type="entry name" value="MlrC_C"/>
    <property type="match status" value="1"/>
</dbReference>
<sequence>MTKPRIAIVGMAIESSAYAAHRAGYRDFPVLTGDALIERYAFLAPGEPLAEAAEWIPVFMARAIPGGAVLREVYDDFKNRIVEGLRAAGDIDGVYFDIHGAMSVVGLEDAEGDLVTAVREVVGPNALITAPMDLHGNMSETLALALDLPTCYRLAPHEDAWATKERAAHRLVEWLGKDEKPLTAWVRVPILLPGEKTSTRVEPARTLYAQLDEVEKKAGISDLGLWIGYAWADEPRCHATVMVTGDDAAVISAEAERIAGELWDARDEFAFVGPPGTLDEAVEAGLAHRASGAEKPYLISDSGDNPGAGGSGDVTWTLTRLLADERLTGEDAPITYVASIFDHGAIEQIFAHAVGDRIDVTAGARVDHRVAEPVRIRGELLSLHEGDPAAGRIAVIGVGGIRAIVTEFRKAYHDVADFHAIGLDPEAADIVVTKIGYLEPTLYDIAKGWTLALTPGPVDQDLERLGHSRIVRPMFPYDAFDERPDLSAALIRGRRYVRGFAGTASA</sequence>
<proteinExistence type="predicted"/>
<comment type="caution">
    <text evidence="3">The sequence shown here is derived from an EMBL/GenBank/DDBJ whole genome shotgun (WGS) entry which is preliminary data.</text>
</comment>
<evidence type="ECO:0000313" key="3">
    <source>
        <dbReference type="EMBL" id="RCK60231.1"/>
    </source>
</evidence>
<dbReference type="OrthoDB" id="9815420at2"/>
<feature type="domain" description="Microcystin LR degradation protein MlrC N-terminal" evidence="2">
    <location>
        <begin position="5"/>
        <end position="283"/>
    </location>
</feature>
<dbReference type="InterPro" id="IPR009197">
    <property type="entry name" value="MlrC"/>
</dbReference>
<organism evidence="3 4">
    <name type="scientific">Microbacterium sorbitolivorans</name>
    <dbReference type="NCBI Taxonomy" id="1867410"/>
    <lineage>
        <taxon>Bacteria</taxon>
        <taxon>Bacillati</taxon>
        <taxon>Actinomycetota</taxon>
        <taxon>Actinomycetes</taxon>
        <taxon>Micrococcales</taxon>
        <taxon>Microbacteriaceae</taxon>
        <taxon>Microbacterium</taxon>
    </lineage>
</organism>
<dbReference type="RefSeq" id="WP_114117844.1">
    <property type="nucleotide sequence ID" value="NZ_BMHU01000003.1"/>
</dbReference>
<evidence type="ECO:0000259" key="1">
    <source>
        <dbReference type="Pfam" id="PF07171"/>
    </source>
</evidence>
<evidence type="ECO:0000259" key="2">
    <source>
        <dbReference type="Pfam" id="PF07364"/>
    </source>
</evidence>
<dbReference type="Pfam" id="PF07364">
    <property type="entry name" value="DUF1485"/>
    <property type="match status" value="1"/>
</dbReference>
<dbReference type="Proteomes" id="UP000253508">
    <property type="component" value="Unassembled WGS sequence"/>
</dbReference>
<dbReference type="InterPro" id="IPR015995">
    <property type="entry name" value="MlrC_N"/>
</dbReference>
<dbReference type="PIRSF" id="PIRSF012702">
    <property type="entry name" value="UCP012702"/>
    <property type="match status" value="1"/>
</dbReference>
<dbReference type="EMBL" id="QORO01000002">
    <property type="protein sequence ID" value="RCK60231.1"/>
    <property type="molecule type" value="Genomic_DNA"/>
</dbReference>